<dbReference type="InterPro" id="IPR010982">
    <property type="entry name" value="Lambda_DNA-bd_dom_sf"/>
</dbReference>
<keyword evidence="3" id="KW-0804">Transcription</keyword>
<evidence type="ECO:0000259" key="4">
    <source>
        <dbReference type="PROSITE" id="PS50932"/>
    </source>
</evidence>
<proteinExistence type="predicted"/>
<keyword evidence="6" id="KW-1185">Reference proteome</keyword>
<dbReference type="GO" id="GO:0003700">
    <property type="term" value="F:DNA-binding transcription factor activity"/>
    <property type="evidence" value="ECO:0007669"/>
    <property type="project" value="TreeGrafter"/>
</dbReference>
<dbReference type="InterPro" id="IPR046335">
    <property type="entry name" value="LacI/GalR-like_sensor"/>
</dbReference>
<dbReference type="SUPFAM" id="SSF47413">
    <property type="entry name" value="lambda repressor-like DNA-binding domains"/>
    <property type="match status" value="1"/>
</dbReference>
<dbReference type="Gene3D" id="1.10.260.40">
    <property type="entry name" value="lambda repressor-like DNA-binding domains"/>
    <property type="match status" value="1"/>
</dbReference>
<dbReference type="Gene3D" id="3.40.50.2300">
    <property type="match status" value="2"/>
</dbReference>
<dbReference type="Pfam" id="PF13377">
    <property type="entry name" value="Peripla_BP_3"/>
    <property type="match status" value="1"/>
</dbReference>
<dbReference type="SMART" id="SM00354">
    <property type="entry name" value="HTH_LACI"/>
    <property type="match status" value="1"/>
</dbReference>
<dbReference type="PANTHER" id="PTHR30146:SF109">
    <property type="entry name" value="HTH-TYPE TRANSCRIPTIONAL REGULATOR GALS"/>
    <property type="match status" value="1"/>
</dbReference>
<gene>
    <name evidence="5" type="ORF">ESA94_10440</name>
</gene>
<protein>
    <submittedName>
        <fullName evidence="5">LacI family transcriptional regulator</fullName>
    </submittedName>
</protein>
<dbReference type="InterPro" id="IPR000843">
    <property type="entry name" value="HTH_LacI"/>
</dbReference>
<dbReference type="EMBL" id="SDHW01000002">
    <property type="protein sequence ID" value="RXK60869.1"/>
    <property type="molecule type" value="Genomic_DNA"/>
</dbReference>
<organism evidence="5 6">
    <name type="scientific">Lacibacter luteus</name>
    <dbReference type="NCBI Taxonomy" id="2508719"/>
    <lineage>
        <taxon>Bacteria</taxon>
        <taxon>Pseudomonadati</taxon>
        <taxon>Bacteroidota</taxon>
        <taxon>Chitinophagia</taxon>
        <taxon>Chitinophagales</taxon>
        <taxon>Chitinophagaceae</taxon>
        <taxon>Lacibacter</taxon>
    </lineage>
</organism>
<dbReference type="Proteomes" id="UP000290204">
    <property type="component" value="Unassembled WGS sequence"/>
</dbReference>
<evidence type="ECO:0000313" key="5">
    <source>
        <dbReference type="EMBL" id="RXK60869.1"/>
    </source>
</evidence>
<dbReference type="PROSITE" id="PS50932">
    <property type="entry name" value="HTH_LACI_2"/>
    <property type="match status" value="1"/>
</dbReference>
<dbReference type="AlphaFoldDB" id="A0A4Q1CJR4"/>
<name>A0A4Q1CJR4_9BACT</name>
<evidence type="ECO:0000256" key="3">
    <source>
        <dbReference type="ARBA" id="ARBA00023163"/>
    </source>
</evidence>
<dbReference type="PANTHER" id="PTHR30146">
    <property type="entry name" value="LACI-RELATED TRANSCRIPTIONAL REPRESSOR"/>
    <property type="match status" value="1"/>
</dbReference>
<dbReference type="OrthoDB" id="9803256at2"/>
<keyword evidence="1" id="KW-0805">Transcription regulation</keyword>
<accession>A0A4Q1CJR4</accession>
<evidence type="ECO:0000256" key="2">
    <source>
        <dbReference type="ARBA" id="ARBA00023125"/>
    </source>
</evidence>
<evidence type="ECO:0000256" key="1">
    <source>
        <dbReference type="ARBA" id="ARBA00023015"/>
    </source>
</evidence>
<dbReference type="SUPFAM" id="SSF53822">
    <property type="entry name" value="Periplasmic binding protein-like I"/>
    <property type="match status" value="1"/>
</dbReference>
<reference evidence="5 6" key="1">
    <citation type="submission" date="2019-01" db="EMBL/GenBank/DDBJ databases">
        <title>Lacibacter sp. strain TTM-7.</title>
        <authorList>
            <person name="Chen W.-M."/>
        </authorList>
    </citation>
    <scope>NUCLEOTIDE SEQUENCE [LARGE SCALE GENOMIC DNA]</scope>
    <source>
        <strain evidence="5 6">TTM-7</strain>
    </source>
</reference>
<dbReference type="RefSeq" id="WP_129130830.1">
    <property type="nucleotide sequence ID" value="NZ_SDHW01000002.1"/>
</dbReference>
<feature type="domain" description="HTH lacI-type" evidence="4">
    <location>
        <begin position="4"/>
        <end position="58"/>
    </location>
</feature>
<keyword evidence="2" id="KW-0238">DNA-binding</keyword>
<dbReference type="InterPro" id="IPR028082">
    <property type="entry name" value="Peripla_BP_I"/>
</dbReference>
<dbReference type="Pfam" id="PF00356">
    <property type="entry name" value="LacI"/>
    <property type="match status" value="1"/>
</dbReference>
<comment type="caution">
    <text evidence="5">The sequence shown here is derived from an EMBL/GenBank/DDBJ whole genome shotgun (WGS) entry which is preliminary data.</text>
</comment>
<sequence>MANATLKKIAQVLEISVSTVSRALKDHPDISAGTKQKVMELAETLEYEPNAVAVNLRSKSTKVFGVMIPSITNNFYDSFVNAVEEEVKKAGYSLMILQSGDDPVTEIDNLKIYRQNRVSGVFVCLSKETTKIDAFDKMKDAEIPVVFFDKVPDDNAYDRVCLADKDAAEMAAEALLQKQKKNILAIFGNTQLSITKRRLEAFKESMKQNTAVNVSYEFAGNSEEADNIAQRYFQLKQMPDAVFCMSDEILVGLMKCVQQLHIKVPSQTGIIALSDGYFPKIYYPEITYVETSGYRLGKLACERMMECLKGKEETTELFVSSRFVEGGSL</sequence>
<dbReference type="CDD" id="cd01392">
    <property type="entry name" value="HTH_LacI"/>
    <property type="match status" value="1"/>
</dbReference>
<evidence type="ECO:0000313" key="6">
    <source>
        <dbReference type="Proteomes" id="UP000290204"/>
    </source>
</evidence>
<dbReference type="CDD" id="cd06267">
    <property type="entry name" value="PBP1_LacI_sugar_binding-like"/>
    <property type="match status" value="1"/>
</dbReference>
<dbReference type="GO" id="GO:0000976">
    <property type="term" value="F:transcription cis-regulatory region binding"/>
    <property type="evidence" value="ECO:0007669"/>
    <property type="project" value="TreeGrafter"/>
</dbReference>